<evidence type="ECO:0008006" key="18">
    <source>
        <dbReference type="Google" id="ProtNLM"/>
    </source>
</evidence>
<evidence type="ECO:0000256" key="9">
    <source>
        <dbReference type="ARBA" id="ARBA00023136"/>
    </source>
</evidence>
<dbReference type="EMBL" id="JBJUIK010000001">
    <property type="protein sequence ID" value="KAL3537493.1"/>
    <property type="molecule type" value="Genomic_DNA"/>
</dbReference>
<gene>
    <name evidence="16" type="ORF">ACH5RR_000859</name>
</gene>
<dbReference type="InterPro" id="IPR013210">
    <property type="entry name" value="LRR_N_plant-typ"/>
</dbReference>
<dbReference type="SUPFAM" id="SSF52058">
    <property type="entry name" value="L domain-like"/>
    <property type="match status" value="1"/>
</dbReference>
<dbReference type="GO" id="GO:0051707">
    <property type="term" value="P:response to other organism"/>
    <property type="evidence" value="ECO:0007669"/>
    <property type="project" value="UniProtKB-ARBA"/>
</dbReference>
<dbReference type="GO" id="GO:0006952">
    <property type="term" value="P:defense response"/>
    <property type="evidence" value="ECO:0007669"/>
    <property type="project" value="UniProtKB-ARBA"/>
</dbReference>
<proteinExistence type="inferred from homology"/>
<evidence type="ECO:0000256" key="6">
    <source>
        <dbReference type="ARBA" id="ARBA00022729"/>
    </source>
</evidence>
<dbReference type="Pfam" id="PF08263">
    <property type="entry name" value="LRRNT_2"/>
    <property type="match status" value="1"/>
</dbReference>
<dbReference type="PRINTS" id="PR00019">
    <property type="entry name" value="LEURICHRPT"/>
</dbReference>
<keyword evidence="17" id="KW-1185">Reference proteome</keyword>
<evidence type="ECO:0000256" key="8">
    <source>
        <dbReference type="ARBA" id="ARBA00022989"/>
    </source>
</evidence>
<feature type="domain" description="Leucine-rich repeat-containing N-terminal plant-type" evidence="14">
    <location>
        <begin position="35"/>
        <end position="71"/>
    </location>
</feature>
<dbReference type="InterPro" id="IPR046956">
    <property type="entry name" value="RLP23-like"/>
</dbReference>
<comment type="subcellular location">
    <subcellularLocation>
        <location evidence="1">Cell membrane</location>
        <topology evidence="1">Single-pass type I membrane protein</topology>
    </subcellularLocation>
</comment>
<evidence type="ECO:0000313" key="17">
    <source>
        <dbReference type="Proteomes" id="UP001630127"/>
    </source>
</evidence>
<feature type="domain" description="Disease resistance R13L4/SHOC-2-like LRR" evidence="15">
    <location>
        <begin position="111"/>
        <end position="301"/>
    </location>
</feature>
<reference evidence="16 17" key="1">
    <citation type="submission" date="2024-11" db="EMBL/GenBank/DDBJ databases">
        <title>A near-complete genome assembly of Cinchona calisaya.</title>
        <authorList>
            <person name="Lian D.C."/>
            <person name="Zhao X.W."/>
            <person name="Wei L."/>
        </authorList>
    </citation>
    <scope>NUCLEOTIDE SEQUENCE [LARGE SCALE GENOMIC DNA]</scope>
    <source>
        <tissue evidence="16">Nenye</tissue>
    </source>
</reference>
<feature type="signal peptide" evidence="13">
    <location>
        <begin position="1"/>
        <end position="18"/>
    </location>
</feature>
<dbReference type="Pfam" id="PF00560">
    <property type="entry name" value="LRR_1"/>
    <property type="match status" value="3"/>
</dbReference>
<keyword evidence="7" id="KW-0677">Repeat</keyword>
<keyword evidence="10" id="KW-0675">Receptor</keyword>
<dbReference type="InterPro" id="IPR001611">
    <property type="entry name" value="Leu-rich_rpt"/>
</dbReference>
<dbReference type="Gene3D" id="3.80.10.10">
    <property type="entry name" value="Ribonuclease Inhibitor"/>
    <property type="match status" value="6"/>
</dbReference>
<evidence type="ECO:0000259" key="15">
    <source>
        <dbReference type="Pfam" id="PF23598"/>
    </source>
</evidence>
<keyword evidence="9 12" id="KW-0472">Membrane</keyword>
<dbReference type="GO" id="GO:0005886">
    <property type="term" value="C:plasma membrane"/>
    <property type="evidence" value="ECO:0007669"/>
    <property type="project" value="UniProtKB-SubCell"/>
</dbReference>
<accession>A0ABD3B2E8</accession>
<evidence type="ECO:0000256" key="12">
    <source>
        <dbReference type="SAM" id="Phobius"/>
    </source>
</evidence>
<evidence type="ECO:0000256" key="1">
    <source>
        <dbReference type="ARBA" id="ARBA00004251"/>
    </source>
</evidence>
<feature type="transmembrane region" description="Helical" evidence="12">
    <location>
        <begin position="987"/>
        <end position="1009"/>
    </location>
</feature>
<sequence length="1048" mass="115416">MDLFPVFAFLVFILQLTGREPVLHSDALIVNCSAGDLEALLDIKNALNDPEDRLSSWRGSNCCIWRGIGCDDNTGAVIKIDLHNPYPVNPFRDTNTRYGFWNLSGQIRPSLLKLKSLRYLDLSFNTFDDIPIPGFFGSLKNLQYLNLSKAGFSGTIPQELGNLSSLRYLDVSSEFSGLTVHDFKWLSNLESLKHLEMNQVDLSLVNSEWLGILNMLPNLTELHLSTCELSDSISALDVVNFPSLAVLDLSFNGFNSMFPNWLVNISSLEYVDLNSCGLRGRLPLDLGELPSLRYLNLALNQNLSGSCLELFRGSWKSIEFLDMASNKLHSTLPGNIGNMTSLVSFDLSDNNVEGGVPSTIGRLCKLEYLDLSGNNLTASLPELLDGMESCVSGSTLANLVHLKLSNNQLTGKLPEWLGQLKNLQELGLDFNMLEGPIPSSLGSLKNLTDLGLPGNKLNGTLPETLGLLTELYVLDVSSNQLIGILSEAHFAQLSKLKILSISSNSFILNVSSDWIPPFQIRNLVMGSCHLGPLFPAWLQSQQEINYLDISNASISGSIPNWFWDISSNLSLLNVSLNQLEGQLPSPLKVAPFADVDFSSNLFTGFILLPNVQIELVDLSNNHFRGPIPQNISQIMPDLIFLALSNNELSGEIPISIGEMSSLQVIDLSMNNLSGSTPSSIGNCSYLKALDLRNNKLSGVIPDSLGQLKQLQSLHLNDNMFSNEFPSSFKNLSSLETLDLGNNRLSGIIPSWIADSFPNIRILCLRSNTFSGGLPADISNLSSLQVLDLAGNNLTGIIPASLGNFKAMAEHQKIIEYLLYGAYRGVYYQESLVVNLKNQFQKYTKTLSLLISIDLSGNNFYGDFPVELTKLSGLGVLNLSRNQISDEIPGSISNLRQLPSLDLSSNKLRGPIPSSMISLSFLSSLNLSNNDLSGMIPYKGQMSTFTESSFEGNPGLCGAPLRLKCKIGGSSNGSKAEYENNDGFIDKWFYLSIGLGFFVGILVPYVIFIVSRRWGDVYFDFVDKLVYRIPVISNRTNTLHRRVYFQSQR</sequence>
<dbReference type="PROSITE" id="PS51450">
    <property type="entry name" value="LRR"/>
    <property type="match status" value="1"/>
</dbReference>
<dbReference type="FunFam" id="3.80.10.10:FF:000111">
    <property type="entry name" value="LRR receptor-like serine/threonine-protein kinase ERECTA"/>
    <property type="match status" value="1"/>
</dbReference>
<evidence type="ECO:0000256" key="2">
    <source>
        <dbReference type="ARBA" id="ARBA00009592"/>
    </source>
</evidence>
<keyword evidence="11" id="KW-0325">Glycoprotein</keyword>
<organism evidence="16 17">
    <name type="scientific">Cinchona calisaya</name>
    <dbReference type="NCBI Taxonomy" id="153742"/>
    <lineage>
        <taxon>Eukaryota</taxon>
        <taxon>Viridiplantae</taxon>
        <taxon>Streptophyta</taxon>
        <taxon>Embryophyta</taxon>
        <taxon>Tracheophyta</taxon>
        <taxon>Spermatophyta</taxon>
        <taxon>Magnoliopsida</taxon>
        <taxon>eudicotyledons</taxon>
        <taxon>Gunneridae</taxon>
        <taxon>Pentapetalae</taxon>
        <taxon>asterids</taxon>
        <taxon>lamiids</taxon>
        <taxon>Gentianales</taxon>
        <taxon>Rubiaceae</taxon>
        <taxon>Cinchonoideae</taxon>
        <taxon>Cinchoneae</taxon>
        <taxon>Cinchona</taxon>
    </lineage>
</organism>
<keyword evidence="8 12" id="KW-1133">Transmembrane helix</keyword>
<dbReference type="Pfam" id="PF13855">
    <property type="entry name" value="LRR_8"/>
    <property type="match status" value="2"/>
</dbReference>
<comment type="similarity">
    <text evidence="2">Belongs to the RLP family.</text>
</comment>
<comment type="caution">
    <text evidence="16">The sequence shown here is derived from an EMBL/GenBank/DDBJ whole genome shotgun (WGS) entry which is preliminary data.</text>
</comment>
<evidence type="ECO:0000256" key="3">
    <source>
        <dbReference type="ARBA" id="ARBA00022475"/>
    </source>
</evidence>
<dbReference type="PANTHER" id="PTHR48063">
    <property type="entry name" value="LRR RECEPTOR-LIKE KINASE"/>
    <property type="match status" value="1"/>
</dbReference>
<evidence type="ECO:0000256" key="11">
    <source>
        <dbReference type="ARBA" id="ARBA00023180"/>
    </source>
</evidence>
<dbReference type="SUPFAM" id="SSF52047">
    <property type="entry name" value="RNI-like"/>
    <property type="match status" value="2"/>
</dbReference>
<protein>
    <recommendedName>
        <fullName evidence="18">Leucine-rich repeat-containing N-terminal plant-type domain-containing protein</fullName>
    </recommendedName>
</protein>
<dbReference type="InterPro" id="IPR003591">
    <property type="entry name" value="Leu-rich_rpt_typical-subtyp"/>
</dbReference>
<dbReference type="InterPro" id="IPR055414">
    <property type="entry name" value="LRR_R13L4/SHOC2-like"/>
</dbReference>
<evidence type="ECO:0000256" key="7">
    <source>
        <dbReference type="ARBA" id="ARBA00022737"/>
    </source>
</evidence>
<dbReference type="FunFam" id="3.80.10.10:FF:000095">
    <property type="entry name" value="LRR receptor-like serine/threonine-protein kinase GSO1"/>
    <property type="match status" value="1"/>
</dbReference>
<dbReference type="AlphaFoldDB" id="A0ABD3B2E8"/>
<dbReference type="PANTHER" id="PTHR48063:SF16">
    <property type="entry name" value="LRR RECEPTOR-LIKE SERINE_THREONINE-PROTEIN KINASE GSO1"/>
    <property type="match status" value="1"/>
</dbReference>
<dbReference type="Pfam" id="PF23598">
    <property type="entry name" value="LRR_14"/>
    <property type="match status" value="2"/>
</dbReference>
<dbReference type="FunFam" id="3.80.10.10:FF:001347">
    <property type="entry name" value="LRR receptor-like serine/threonine-protein kinase GSO2"/>
    <property type="match status" value="1"/>
</dbReference>
<keyword evidence="5 12" id="KW-0812">Transmembrane</keyword>
<evidence type="ECO:0000256" key="13">
    <source>
        <dbReference type="SAM" id="SignalP"/>
    </source>
</evidence>
<keyword evidence="3" id="KW-1003">Cell membrane</keyword>
<dbReference type="Proteomes" id="UP001630127">
    <property type="component" value="Unassembled WGS sequence"/>
</dbReference>
<dbReference type="InterPro" id="IPR032675">
    <property type="entry name" value="LRR_dom_sf"/>
</dbReference>
<evidence type="ECO:0000256" key="5">
    <source>
        <dbReference type="ARBA" id="ARBA00022692"/>
    </source>
</evidence>
<evidence type="ECO:0000256" key="4">
    <source>
        <dbReference type="ARBA" id="ARBA00022614"/>
    </source>
</evidence>
<keyword evidence="6 13" id="KW-0732">Signal</keyword>
<evidence type="ECO:0000313" key="16">
    <source>
        <dbReference type="EMBL" id="KAL3537493.1"/>
    </source>
</evidence>
<evidence type="ECO:0000256" key="10">
    <source>
        <dbReference type="ARBA" id="ARBA00023170"/>
    </source>
</evidence>
<dbReference type="SMART" id="SM00369">
    <property type="entry name" value="LRR_TYP"/>
    <property type="match status" value="14"/>
</dbReference>
<evidence type="ECO:0000259" key="14">
    <source>
        <dbReference type="Pfam" id="PF08263"/>
    </source>
</evidence>
<feature type="domain" description="Disease resistance R13L4/SHOC-2-like LRR" evidence="15">
    <location>
        <begin position="396"/>
        <end position="550"/>
    </location>
</feature>
<feature type="chain" id="PRO_5044794285" description="Leucine-rich repeat-containing N-terminal plant-type domain-containing protein" evidence="13">
    <location>
        <begin position="19"/>
        <end position="1048"/>
    </location>
</feature>
<name>A0ABD3B2E8_9GENT</name>
<keyword evidence="4" id="KW-0433">Leucine-rich repeat</keyword>